<dbReference type="PANTHER" id="PTHR43791">
    <property type="entry name" value="PERMEASE-RELATED"/>
    <property type="match status" value="1"/>
</dbReference>
<accession>A0AAW0YJD5</accession>
<comment type="caution">
    <text evidence="7">The sequence shown here is derived from an EMBL/GenBank/DDBJ whole genome shotgun (WGS) entry which is preliminary data.</text>
</comment>
<dbReference type="PANTHER" id="PTHR43791:SF51">
    <property type="entry name" value="MAJOR FACILITATOR SUPERFAMILY (MFS) PROFILE DOMAIN-CONTAINING PROTEIN"/>
    <property type="match status" value="1"/>
</dbReference>
<dbReference type="Pfam" id="PF07690">
    <property type="entry name" value="MFS_1"/>
    <property type="match status" value="1"/>
</dbReference>
<evidence type="ECO:0000313" key="7">
    <source>
        <dbReference type="EMBL" id="KAK8845274.1"/>
    </source>
</evidence>
<dbReference type="Proteomes" id="UP001388673">
    <property type="component" value="Unassembled WGS sequence"/>
</dbReference>
<evidence type="ECO:0000256" key="2">
    <source>
        <dbReference type="ARBA" id="ARBA00022448"/>
    </source>
</evidence>
<evidence type="ECO:0000256" key="4">
    <source>
        <dbReference type="ARBA" id="ARBA00022989"/>
    </source>
</evidence>
<gene>
    <name evidence="7" type="ORF">IAR55_005987</name>
</gene>
<evidence type="ECO:0000256" key="3">
    <source>
        <dbReference type="ARBA" id="ARBA00022692"/>
    </source>
</evidence>
<sequence length="504" mass="56657">MSELVYGTRVEIAPDDSKDATDSKVVTVEEKNVPVVDGETAEARRLFSYEYGEKLKRRADWHIMPVLVLAYLVKNIDVNMVSYVRTINVGTDHNILKALHMTSNEYSYLSTCFTVTFILSEIPSNFIIKWSTPRLHFVRIMIGWSIVCACHAACKNKESIYACRALLGLMEGGLWPGIQYQMTCWYRPDELAVRMAGLIALGLFSGVIDSVLSYGLSFISGKGMMGWQWAFVIPGIIGLFLAAWTYFNHPDWPDSPPSRRQFLTEQEGAFMVSRLPPNASKSTDSNFDWAAVKADLKTPLPWSFGLLMMLQGTGTTGLTFWLPTIIQGWGLTTLDKTVVYIIFTLTFAHFIDHNSKLPKPVYMLISLGIMIPVFVGMIFCESKGGRYALIILAYMCNAMYQTCIIPLRAQSTRGSSSAAFAYAFQNVFGNSVGLYSAQIFQSKYAPRYAVPFVVCIIFFAAAAIPVCSVWYFQRDIERETRELGVLRRKQGKKEGEVVDLEVKM</sequence>
<dbReference type="KEGG" id="kne:92183245"/>
<evidence type="ECO:0000313" key="8">
    <source>
        <dbReference type="Proteomes" id="UP001388673"/>
    </source>
</evidence>
<reference evidence="7 8" key="1">
    <citation type="journal article" date="2024" name="bioRxiv">
        <title>Comparative genomics of Cryptococcus and Kwoniella reveals pathogenesis evolution and contrasting karyotype dynamics via intercentromeric recombination or chromosome fusion.</title>
        <authorList>
            <person name="Coelho M.A."/>
            <person name="David-Palma M."/>
            <person name="Shea T."/>
            <person name="Bowers K."/>
            <person name="McGinley-Smith S."/>
            <person name="Mohammad A.W."/>
            <person name="Gnirke A."/>
            <person name="Yurkov A.M."/>
            <person name="Nowrousian M."/>
            <person name="Sun S."/>
            <person name="Cuomo C.A."/>
            <person name="Heitman J."/>
        </authorList>
    </citation>
    <scope>NUCLEOTIDE SEQUENCE [LARGE SCALE GENOMIC DNA]</scope>
    <source>
        <strain evidence="7 8">CBS 13917</strain>
    </source>
</reference>
<dbReference type="AlphaFoldDB" id="A0AAW0YJD5"/>
<dbReference type="SUPFAM" id="SSF103473">
    <property type="entry name" value="MFS general substrate transporter"/>
    <property type="match status" value="1"/>
</dbReference>
<feature type="transmembrane region" description="Helical" evidence="6">
    <location>
        <begin position="338"/>
        <end position="355"/>
    </location>
</feature>
<evidence type="ECO:0000256" key="1">
    <source>
        <dbReference type="ARBA" id="ARBA00004141"/>
    </source>
</evidence>
<proteinExistence type="predicted"/>
<organism evidence="7 8">
    <name type="scientific">Kwoniella newhampshirensis</name>
    <dbReference type="NCBI Taxonomy" id="1651941"/>
    <lineage>
        <taxon>Eukaryota</taxon>
        <taxon>Fungi</taxon>
        <taxon>Dikarya</taxon>
        <taxon>Basidiomycota</taxon>
        <taxon>Agaricomycotina</taxon>
        <taxon>Tremellomycetes</taxon>
        <taxon>Tremellales</taxon>
        <taxon>Cryptococcaceae</taxon>
        <taxon>Kwoniella</taxon>
    </lineage>
</organism>
<protein>
    <recommendedName>
        <fullName evidence="9">Major facilitator superfamily (MFS) profile domain-containing protein</fullName>
    </recommendedName>
</protein>
<dbReference type="Gene3D" id="1.20.1250.20">
    <property type="entry name" value="MFS general substrate transporter like domains"/>
    <property type="match status" value="1"/>
</dbReference>
<dbReference type="EMBL" id="JBCAWK010000012">
    <property type="protein sequence ID" value="KAK8845274.1"/>
    <property type="molecule type" value="Genomic_DNA"/>
</dbReference>
<keyword evidence="2" id="KW-0813">Transport</keyword>
<evidence type="ECO:0008006" key="9">
    <source>
        <dbReference type="Google" id="ProtNLM"/>
    </source>
</evidence>
<dbReference type="GO" id="GO:0022857">
    <property type="term" value="F:transmembrane transporter activity"/>
    <property type="evidence" value="ECO:0007669"/>
    <property type="project" value="InterPro"/>
</dbReference>
<keyword evidence="8" id="KW-1185">Reference proteome</keyword>
<dbReference type="GO" id="GO:0016020">
    <property type="term" value="C:membrane"/>
    <property type="evidence" value="ECO:0007669"/>
    <property type="project" value="UniProtKB-SubCell"/>
</dbReference>
<keyword evidence="4 6" id="KW-1133">Transmembrane helix</keyword>
<feature type="transmembrane region" description="Helical" evidence="6">
    <location>
        <begin position="387"/>
        <end position="407"/>
    </location>
</feature>
<comment type="subcellular location">
    <subcellularLocation>
        <location evidence="1">Membrane</location>
        <topology evidence="1">Multi-pass membrane protein</topology>
    </subcellularLocation>
</comment>
<feature type="transmembrane region" description="Helical" evidence="6">
    <location>
        <begin position="361"/>
        <end position="380"/>
    </location>
</feature>
<feature type="transmembrane region" description="Helical" evidence="6">
    <location>
        <begin position="302"/>
        <end position="326"/>
    </location>
</feature>
<evidence type="ECO:0000256" key="5">
    <source>
        <dbReference type="ARBA" id="ARBA00023136"/>
    </source>
</evidence>
<keyword evidence="5 6" id="KW-0472">Membrane</keyword>
<dbReference type="GeneID" id="92183245"/>
<feature type="transmembrane region" description="Helical" evidence="6">
    <location>
        <begin position="449"/>
        <end position="472"/>
    </location>
</feature>
<name>A0AAW0YJD5_9TREE</name>
<feature type="transmembrane region" description="Helical" evidence="6">
    <location>
        <begin position="198"/>
        <end position="217"/>
    </location>
</feature>
<dbReference type="RefSeq" id="XP_066800082.1">
    <property type="nucleotide sequence ID" value="XM_066949074.1"/>
</dbReference>
<dbReference type="InterPro" id="IPR011701">
    <property type="entry name" value="MFS"/>
</dbReference>
<dbReference type="InterPro" id="IPR036259">
    <property type="entry name" value="MFS_trans_sf"/>
</dbReference>
<keyword evidence="3 6" id="KW-0812">Transmembrane</keyword>
<feature type="transmembrane region" description="Helical" evidence="6">
    <location>
        <begin position="229"/>
        <end position="247"/>
    </location>
</feature>
<evidence type="ECO:0000256" key="6">
    <source>
        <dbReference type="SAM" id="Phobius"/>
    </source>
</evidence>